<proteinExistence type="predicted"/>
<keyword evidence="4" id="KW-1185">Reference proteome</keyword>
<keyword evidence="1" id="KW-0175">Coiled coil</keyword>
<protein>
    <submittedName>
        <fullName evidence="3">Uncharacterized protein</fullName>
    </submittedName>
</protein>
<gene>
    <name evidence="3" type="ORF">M9Y10_045768</name>
</gene>
<feature type="region of interest" description="Disordered" evidence="2">
    <location>
        <begin position="330"/>
        <end position="364"/>
    </location>
</feature>
<evidence type="ECO:0000256" key="2">
    <source>
        <dbReference type="SAM" id="MobiDB-lite"/>
    </source>
</evidence>
<feature type="compositionally biased region" description="Basic residues" evidence="2">
    <location>
        <begin position="355"/>
        <end position="364"/>
    </location>
</feature>
<feature type="compositionally biased region" description="Low complexity" evidence="2">
    <location>
        <begin position="330"/>
        <end position="343"/>
    </location>
</feature>
<reference evidence="3 4" key="1">
    <citation type="submission" date="2024-04" db="EMBL/GenBank/DDBJ databases">
        <title>Tritrichomonas musculus Genome.</title>
        <authorList>
            <person name="Alves-Ferreira E."/>
            <person name="Grigg M."/>
            <person name="Lorenzi H."/>
            <person name="Galac M."/>
        </authorList>
    </citation>
    <scope>NUCLEOTIDE SEQUENCE [LARGE SCALE GENOMIC DNA]</scope>
    <source>
        <strain evidence="3 4">EAF2021</strain>
    </source>
</reference>
<feature type="coiled-coil region" evidence="1">
    <location>
        <begin position="302"/>
        <end position="329"/>
    </location>
</feature>
<organism evidence="3 4">
    <name type="scientific">Tritrichomonas musculus</name>
    <dbReference type="NCBI Taxonomy" id="1915356"/>
    <lineage>
        <taxon>Eukaryota</taxon>
        <taxon>Metamonada</taxon>
        <taxon>Parabasalia</taxon>
        <taxon>Tritrichomonadida</taxon>
        <taxon>Tritrichomonadidae</taxon>
        <taxon>Tritrichomonas</taxon>
    </lineage>
</organism>
<name>A0ABR2JWB0_9EUKA</name>
<evidence type="ECO:0000313" key="3">
    <source>
        <dbReference type="EMBL" id="KAK8883120.1"/>
    </source>
</evidence>
<comment type="caution">
    <text evidence="3">The sequence shown here is derived from an EMBL/GenBank/DDBJ whole genome shotgun (WGS) entry which is preliminary data.</text>
</comment>
<feature type="compositionally biased region" description="Basic and acidic residues" evidence="2">
    <location>
        <begin position="344"/>
        <end position="354"/>
    </location>
</feature>
<dbReference type="Proteomes" id="UP001470230">
    <property type="component" value="Unassembled WGS sequence"/>
</dbReference>
<evidence type="ECO:0000313" key="4">
    <source>
        <dbReference type="Proteomes" id="UP001470230"/>
    </source>
</evidence>
<evidence type="ECO:0000256" key="1">
    <source>
        <dbReference type="SAM" id="Coils"/>
    </source>
</evidence>
<sequence>MTSIFQEQYSSNQSFIQSNISNKSNEEQKTALPTQNLFCQTLLDNSYPSPLRNSVSTLPQPDLNRISRFFQANGCNTQNDFYVREIPKGFLRYQPSILHFHSKNHNNCSQTNYRLNRQEKNNEENTNINNCNEDYLQHSPKIENFYEEKYFRTKEKYKEAKQTIASLQNQLQQISLKNQKIETEQANTRDSTKTEQIIEFKKKYQILKEKNDKSQATVEELIQQINKLKNEINKLKATNDDLNQKMNKSNDTIEKQTLQIKKLKDIIQKQSLQINKNKDAGEKQNLQINKCKAIQEKQILKIKQSKIIIEKQSQQILQLQNKISELLLNTNSSNQSQNNINNTEIKKSSKENNPQRKRGHFHFKGTFKTQTKRSSSAINQHHHFELTPHPIKQYKYLCNMLNVEPDEYDQQWNKVFRKIADLLNSVTSLGQSKDSINEHISFSHQLISTKKIDSNNKKSNSDDTFCELDLLRKQYDLMNKKFENLRLSSRFGNLISKYNSKLYREIEDLHASLTMKKLSHFREIILTVIFANRMLNGIKNDSYVNEKSLTVFAERPLYSTDVLLRDIRSKFTSLDQDLVYSQHLVSEKL</sequence>
<dbReference type="EMBL" id="JAPFFF010000009">
    <property type="protein sequence ID" value="KAK8883120.1"/>
    <property type="molecule type" value="Genomic_DNA"/>
</dbReference>
<feature type="coiled-coil region" evidence="1">
    <location>
        <begin position="150"/>
        <end position="273"/>
    </location>
</feature>
<accession>A0ABR2JWB0</accession>